<dbReference type="Pfam" id="PF01051">
    <property type="entry name" value="Rep3_N"/>
    <property type="match status" value="1"/>
</dbReference>
<feature type="domain" description="Initiator Rep protein WH1" evidence="1">
    <location>
        <begin position="6"/>
        <end position="152"/>
    </location>
</feature>
<dbReference type="InterPro" id="IPR000525">
    <property type="entry name" value="Initiator_Rep_WH1"/>
</dbReference>
<protein>
    <recommendedName>
        <fullName evidence="1">Initiator Rep protein WH1 domain-containing protein</fullName>
    </recommendedName>
</protein>
<organism evidence="2">
    <name type="scientific">uncultured prokaryote</name>
    <dbReference type="NCBI Taxonomy" id="198431"/>
    <lineage>
        <taxon>unclassified sequences</taxon>
        <taxon>environmental samples</taxon>
    </lineage>
</organism>
<name>A0A0H5PXA8_9ZZZZ</name>
<keyword evidence="2" id="KW-0614">Plasmid</keyword>
<proteinExistence type="predicted"/>
<dbReference type="GO" id="GO:0006270">
    <property type="term" value="P:DNA replication initiation"/>
    <property type="evidence" value="ECO:0007669"/>
    <property type="project" value="InterPro"/>
</dbReference>
<dbReference type="Gene3D" id="1.10.10.10">
    <property type="entry name" value="Winged helix-like DNA-binding domain superfamily/Winged helix DNA-binding domain"/>
    <property type="match status" value="2"/>
</dbReference>
<dbReference type="AlphaFoldDB" id="A0A0H5PXA8"/>
<accession>A0A0H5PXA8</accession>
<evidence type="ECO:0000259" key="1">
    <source>
        <dbReference type="Pfam" id="PF01051"/>
    </source>
</evidence>
<evidence type="ECO:0000313" key="2">
    <source>
        <dbReference type="EMBL" id="CRY94391.1"/>
    </source>
</evidence>
<reference evidence="2" key="2">
    <citation type="submission" date="2015-07" db="EMBL/GenBank/DDBJ databases">
        <title>Plasmids, circular viruses and viroids from rat gut.</title>
        <authorList>
            <person name="Jorgensen T.J."/>
            <person name="Hansen M.A."/>
            <person name="Xu Z."/>
            <person name="Tabak M.A."/>
            <person name="Sorensen S.J."/>
            <person name="Hansen L.H."/>
        </authorList>
    </citation>
    <scope>NUCLEOTIDE SEQUENCE</scope>
    <source>
        <plasmid evidence="2">pRGRH0241</plasmid>
    </source>
</reference>
<geneLocation type="plasmid" evidence="2">
    <name>pRGRH0241</name>
</geneLocation>
<dbReference type="GO" id="GO:0003887">
    <property type="term" value="F:DNA-directed DNA polymerase activity"/>
    <property type="evidence" value="ECO:0007669"/>
    <property type="project" value="InterPro"/>
</dbReference>
<dbReference type="InterPro" id="IPR036390">
    <property type="entry name" value="WH_DNA-bd_sf"/>
</dbReference>
<dbReference type="EMBL" id="LN852914">
    <property type="protein sequence ID" value="CRY94391.1"/>
    <property type="molecule type" value="Genomic_DNA"/>
</dbReference>
<dbReference type="SUPFAM" id="SSF46785">
    <property type="entry name" value="Winged helix' DNA-binding domain"/>
    <property type="match status" value="2"/>
</dbReference>
<dbReference type="Pfam" id="PF21205">
    <property type="entry name" value="Rep3_C"/>
    <property type="match status" value="1"/>
</dbReference>
<reference evidence="2" key="1">
    <citation type="submission" date="2015-06" db="EMBL/GenBank/DDBJ databases">
        <authorList>
            <person name="Joergensen T."/>
        </authorList>
    </citation>
    <scope>NUCLEOTIDE SEQUENCE</scope>
    <source>
        <plasmid evidence="2">pRGRH0241</plasmid>
    </source>
</reference>
<sequence>MGKELVTKSNSLINASYYLNLGEYRLITSSVALARKAGLGITADRPLKISVQEFASLYSLDRTTAYKMLRSACDSLFERQISYLETLDGRKMISRTRWVQRVSYSIEEEGVELVFSSDVAPHIAGLSDKFTTFYIENIKKLRSPYAVRLYEQFSRWKNAGSTPEIDPAELKRLMGVEPHLYTTIRLFNRLLVSCVEKINKHTDLQVTLHQIKNWRKVKGYKFDVVVRDSVDASPATLKLSTSQQRTWANKLVDAMEINREINRRLCRFPESSVSYTALRTAVAKALADQKIAASFLPLLKQVGFGKHGRKRVPRDEDGKPIIEDTISGDFDF</sequence>
<dbReference type="InterPro" id="IPR036388">
    <property type="entry name" value="WH-like_DNA-bd_sf"/>
</dbReference>